<feature type="domain" description="Xylanolytic transcriptional activator regulatory" evidence="8">
    <location>
        <begin position="377"/>
        <end position="645"/>
    </location>
</feature>
<name>A0A9P4NE28_9PEZI</name>
<comment type="caution">
    <text evidence="9">The sequence shown here is derived from an EMBL/GenBank/DDBJ whole genome shotgun (WGS) entry which is preliminary data.</text>
</comment>
<keyword evidence="2" id="KW-0479">Metal-binding</keyword>
<keyword evidence="4" id="KW-0863">Zinc-finger</keyword>
<feature type="compositionally biased region" description="Basic and acidic residues" evidence="7">
    <location>
        <begin position="1"/>
        <end position="10"/>
    </location>
</feature>
<feature type="region of interest" description="Disordered" evidence="7">
    <location>
        <begin position="265"/>
        <end position="319"/>
    </location>
</feature>
<keyword evidence="10" id="KW-1185">Reference proteome</keyword>
<accession>A0A9P4NE28</accession>
<evidence type="ECO:0000256" key="1">
    <source>
        <dbReference type="ARBA" id="ARBA00004123"/>
    </source>
</evidence>
<dbReference type="InterPro" id="IPR007219">
    <property type="entry name" value="XnlR_reg_dom"/>
</dbReference>
<dbReference type="GO" id="GO:0000785">
    <property type="term" value="C:chromatin"/>
    <property type="evidence" value="ECO:0007669"/>
    <property type="project" value="TreeGrafter"/>
</dbReference>
<evidence type="ECO:0000256" key="6">
    <source>
        <dbReference type="ARBA" id="ARBA00023242"/>
    </source>
</evidence>
<feature type="compositionally biased region" description="Polar residues" evidence="7">
    <location>
        <begin position="269"/>
        <end position="285"/>
    </location>
</feature>
<dbReference type="EMBL" id="MU007156">
    <property type="protein sequence ID" value="KAF2416541.1"/>
    <property type="molecule type" value="Genomic_DNA"/>
</dbReference>
<dbReference type="Proteomes" id="UP000800235">
    <property type="component" value="Unassembled WGS sequence"/>
</dbReference>
<feature type="region of interest" description="Disordered" evidence="7">
    <location>
        <begin position="1"/>
        <end position="109"/>
    </location>
</feature>
<dbReference type="GO" id="GO:0000978">
    <property type="term" value="F:RNA polymerase II cis-regulatory region sequence-specific DNA binding"/>
    <property type="evidence" value="ECO:0007669"/>
    <property type="project" value="InterPro"/>
</dbReference>
<keyword evidence="6" id="KW-0539">Nucleus</keyword>
<protein>
    <recommendedName>
        <fullName evidence="8">Xylanolytic transcriptional activator regulatory domain-containing protein</fullName>
    </recommendedName>
</protein>
<dbReference type="AlphaFoldDB" id="A0A9P4NE28"/>
<dbReference type="GO" id="GO:0008270">
    <property type="term" value="F:zinc ion binding"/>
    <property type="evidence" value="ECO:0007669"/>
    <property type="project" value="UniProtKB-KW"/>
</dbReference>
<evidence type="ECO:0000256" key="4">
    <source>
        <dbReference type="ARBA" id="ARBA00022771"/>
    </source>
</evidence>
<gene>
    <name evidence="9" type="ORF">EJ08DRAFT_99462</name>
</gene>
<reference evidence="9" key="1">
    <citation type="journal article" date="2020" name="Stud. Mycol.">
        <title>101 Dothideomycetes genomes: a test case for predicting lifestyles and emergence of pathogens.</title>
        <authorList>
            <person name="Haridas S."/>
            <person name="Albert R."/>
            <person name="Binder M."/>
            <person name="Bloem J."/>
            <person name="Labutti K."/>
            <person name="Salamov A."/>
            <person name="Andreopoulos B."/>
            <person name="Baker S."/>
            <person name="Barry K."/>
            <person name="Bills G."/>
            <person name="Bluhm B."/>
            <person name="Cannon C."/>
            <person name="Castanera R."/>
            <person name="Culley D."/>
            <person name="Daum C."/>
            <person name="Ezra D."/>
            <person name="Gonzalez J."/>
            <person name="Henrissat B."/>
            <person name="Kuo A."/>
            <person name="Liang C."/>
            <person name="Lipzen A."/>
            <person name="Lutzoni F."/>
            <person name="Magnuson J."/>
            <person name="Mondo S."/>
            <person name="Nolan M."/>
            <person name="Ohm R."/>
            <person name="Pangilinan J."/>
            <person name="Park H.-J."/>
            <person name="Ramirez L."/>
            <person name="Alfaro M."/>
            <person name="Sun H."/>
            <person name="Tritt A."/>
            <person name="Yoshinaga Y."/>
            <person name="Zwiers L.-H."/>
            <person name="Turgeon B."/>
            <person name="Goodwin S."/>
            <person name="Spatafora J."/>
            <person name="Crous P."/>
            <person name="Grigoriev I."/>
        </authorList>
    </citation>
    <scope>NUCLEOTIDE SEQUENCE</scope>
    <source>
        <strain evidence="9">CBS 130266</strain>
    </source>
</reference>
<feature type="compositionally biased region" description="Polar residues" evidence="7">
    <location>
        <begin position="86"/>
        <end position="108"/>
    </location>
</feature>
<dbReference type="GO" id="GO:0006351">
    <property type="term" value="P:DNA-templated transcription"/>
    <property type="evidence" value="ECO:0007669"/>
    <property type="project" value="InterPro"/>
</dbReference>
<dbReference type="GO" id="GO:0000981">
    <property type="term" value="F:DNA-binding transcription factor activity, RNA polymerase II-specific"/>
    <property type="evidence" value="ECO:0007669"/>
    <property type="project" value="InterPro"/>
</dbReference>
<evidence type="ECO:0000256" key="5">
    <source>
        <dbReference type="ARBA" id="ARBA00022833"/>
    </source>
</evidence>
<feature type="compositionally biased region" description="Polar residues" evidence="7">
    <location>
        <begin position="292"/>
        <end position="319"/>
    </location>
</feature>
<sequence length="872" mass="97803">MIRHQQKDQEAGGEGLGDLQTRKKLWRDANGHVVTKRPHLKSDDRQARKRQPGLSDWEPQCQQQFESAQDYFNGYDTAFPSPPGTMLSTESFDRVSQASPQPSSNEVSHASGMDMFDFLANSAWGNSPSETLSLSQDAPVDSMFRPDTASSFNMPFTTMNNYDWLFSLPDEFNVASVPGEEISFHVTTNPQPGVPVMADTQSAISQYPQLDGFPRHESPRSNSRMSRQPAQANSSYSRQNTFQQHAPDLSLESESQATLTNHAIDHHSNSTTLPGQISGRNNSVLSGRRSRLNTPFQLGTSDAQRGSDQRSASIPQSSLSPVCAPTIHALKNTPVMCEDSRARILDLLEDAQSSMPAGVDISKGNPLLSLSSMQTCLDLFFSRFNDVYPLLHKPTFDPAQSETFLLLAVILLGATYGDKEMHKLAVCIHDNLRGQIFLHPSFTARPELWILQTIVLVECFGKSRAGQKQHDMAHLFHGLLINLIRRSNCQTVAQPHLEAKKHSLDSMWRKAIDVELRKRLAFLCFIWDTQHAVLFSQSLCMSSFELRTTLPCNDSTWEANTAEKWWECAKSEPQTPYLTVLRAYVNSDSGISSPSLNSFSRLLILHGLMSIQWDMKRRDQASLGFSGANQSKWYERIARCYDAWKEDFDNHSMNMMLSLNDNPSRRAEFIRFSTATIAIYHAAHIILNVEILDLQIYAGARHIIGRPVYGEDFNRSRRVLKDWAKPGGSTPAAKAVWHAAQLLRDGIMNLEDWDVNSAFHYPWCLYLATLTCWAFHFANMSDKSTTSVDRSALQAGPKIAEDDLLDDKSLWVAKAEMNALVSTLANAGPDMLWKMLDKRSTSGLTTIMGKHLGSIRWAVVHEARKVLRGVET</sequence>
<feature type="compositionally biased region" description="Polar residues" evidence="7">
    <location>
        <begin position="220"/>
        <end position="244"/>
    </location>
</feature>
<dbReference type="PANTHER" id="PTHR40626:SF18">
    <property type="entry name" value="NICOTINATE CATABOLISM CLUSTER-SPECIFIC TRANSCRIPTION FACTOR"/>
    <property type="match status" value="1"/>
</dbReference>
<dbReference type="PANTHER" id="PTHR40626">
    <property type="entry name" value="MIP31509P"/>
    <property type="match status" value="1"/>
</dbReference>
<dbReference type="Pfam" id="PF04082">
    <property type="entry name" value="Fungal_trans"/>
    <property type="match status" value="1"/>
</dbReference>
<comment type="subcellular location">
    <subcellularLocation>
        <location evidence="1">Nucleus</location>
    </subcellularLocation>
</comment>
<keyword evidence="3" id="KW-0677">Repeat</keyword>
<dbReference type="InterPro" id="IPR051059">
    <property type="entry name" value="VerF-like"/>
</dbReference>
<evidence type="ECO:0000313" key="9">
    <source>
        <dbReference type="EMBL" id="KAF2416541.1"/>
    </source>
</evidence>
<evidence type="ECO:0000256" key="2">
    <source>
        <dbReference type="ARBA" id="ARBA00022723"/>
    </source>
</evidence>
<dbReference type="OrthoDB" id="1405595at2759"/>
<keyword evidence="5" id="KW-0862">Zinc</keyword>
<organism evidence="9 10">
    <name type="scientific">Tothia fuscella</name>
    <dbReference type="NCBI Taxonomy" id="1048955"/>
    <lineage>
        <taxon>Eukaryota</taxon>
        <taxon>Fungi</taxon>
        <taxon>Dikarya</taxon>
        <taxon>Ascomycota</taxon>
        <taxon>Pezizomycotina</taxon>
        <taxon>Dothideomycetes</taxon>
        <taxon>Pleosporomycetidae</taxon>
        <taxon>Venturiales</taxon>
        <taxon>Cylindrosympodiaceae</taxon>
        <taxon>Tothia</taxon>
    </lineage>
</organism>
<dbReference type="GO" id="GO:0005634">
    <property type="term" value="C:nucleus"/>
    <property type="evidence" value="ECO:0007669"/>
    <property type="project" value="UniProtKB-SubCell"/>
</dbReference>
<evidence type="ECO:0000256" key="7">
    <source>
        <dbReference type="SAM" id="MobiDB-lite"/>
    </source>
</evidence>
<evidence type="ECO:0000313" key="10">
    <source>
        <dbReference type="Proteomes" id="UP000800235"/>
    </source>
</evidence>
<evidence type="ECO:0000259" key="8">
    <source>
        <dbReference type="Pfam" id="PF04082"/>
    </source>
</evidence>
<feature type="region of interest" description="Disordered" evidence="7">
    <location>
        <begin position="209"/>
        <end position="248"/>
    </location>
</feature>
<dbReference type="CDD" id="cd12148">
    <property type="entry name" value="fungal_TF_MHR"/>
    <property type="match status" value="1"/>
</dbReference>
<proteinExistence type="predicted"/>
<evidence type="ECO:0000256" key="3">
    <source>
        <dbReference type="ARBA" id="ARBA00022737"/>
    </source>
</evidence>